<organism evidence="1 2">
    <name type="scientific">Pseudomonas maioricensis</name>
    <dbReference type="NCBI Taxonomy" id="1766623"/>
    <lineage>
        <taxon>Bacteria</taxon>
        <taxon>Pseudomonadati</taxon>
        <taxon>Pseudomonadota</taxon>
        <taxon>Gammaproteobacteria</taxon>
        <taxon>Pseudomonadales</taxon>
        <taxon>Pseudomonadaceae</taxon>
        <taxon>Pseudomonas</taxon>
    </lineage>
</organism>
<comment type="caution">
    <text evidence="1">The sequence shown here is derived from an EMBL/GenBank/DDBJ whole genome shotgun (WGS) entry which is preliminary data.</text>
</comment>
<dbReference type="Proteomes" id="UP001320513">
    <property type="component" value="Unassembled WGS sequence"/>
</dbReference>
<reference evidence="1 2" key="1">
    <citation type="submission" date="2015-12" db="EMBL/GenBank/DDBJ databases">
        <title>Phylogenomics in the description of a new species in the Pseudomonas syringae group.</title>
        <authorList>
            <person name="Busquets A."/>
            <person name="Gomila M."/>
            <person name="Beiki F."/>
            <person name="Rahimian H."/>
            <person name="Mulet M."/>
            <person name="Sanchez D."/>
            <person name="Garcia-Valdes E."/>
            <person name="Lalucat J."/>
        </authorList>
    </citation>
    <scope>NUCLEOTIDE SEQUENCE [LARGE SCALE GENOMIC DNA]</scope>
    <source>
        <strain evidence="1 2">S25</strain>
    </source>
</reference>
<dbReference type="EMBL" id="LOHG01000008">
    <property type="protein sequence ID" value="MCI8210825.1"/>
    <property type="molecule type" value="Genomic_DNA"/>
</dbReference>
<evidence type="ECO:0000313" key="1">
    <source>
        <dbReference type="EMBL" id="MCI8210825.1"/>
    </source>
</evidence>
<dbReference type="RefSeq" id="WP_243247037.1">
    <property type="nucleotide sequence ID" value="NZ_LOHG01000008.1"/>
</dbReference>
<protein>
    <submittedName>
        <fullName evidence="1">Uncharacterized protein</fullName>
    </submittedName>
</protein>
<accession>A0ABS9ZJR1</accession>
<keyword evidence="2" id="KW-1185">Reference proteome</keyword>
<gene>
    <name evidence="1" type="ORF">AUC61_14915</name>
</gene>
<name>A0ABS9ZJR1_9PSED</name>
<evidence type="ECO:0000313" key="2">
    <source>
        <dbReference type="Proteomes" id="UP001320513"/>
    </source>
</evidence>
<sequence>MNTGKDNQELREALISAAFLLKWSAADLHGKANALADAGNQAEADAMQEVVNNYQTSEARLLGFADEVKAGRIVRGRAE</sequence>
<proteinExistence type="predicted"/>